<dbReference type="EMBL" id="HBDZ01013764">
    <property type="protein sequence ID" value="CAD8248194.1"/>
    <property type="molecule type" value="Transcribed_RNA"/>
</dbReference>
<evidence type="ECO:0000256" key="4">
    <source>
        <dbReference type="ARBA" id="ARBA00023136"/>
    </source>
</evidence>
<sequence>MGVAHSTAAMRSASARRAQPPGEEAEDEIMLLRAGGAAGADVGRASGSGARGAQAARDVGGGMGAHGTSGADGGFIVGTCKEMGCLSPTFGLILLYYALSITLSIFNKEMVGQKFQDFPAPLLMVSVQFLFQIALCALAAKLRPDLNLSSRALAWDVWAQTTGSLGLLTGLDIGVSNVALRTISLSSYTIIKAASPLGIALASFAMGVEKLRCETLLVVGAICAGVALVMVGVKENSEENDFPVTGMVLAVVAMALSGVRWTLTQVMLHKEELGLSHPIALLNALLPSMTATVFVLSLGTESYAALETNLLFDLLFAAALLLSAFIALAMTSTEFALVATTSAISLGIVGVCKEVLLIVAAVILLGDPFGLLNMVGLSLVVSGVFLYKNEMMLRAQGQPRASRSINGREPAREGHPPDPKDGGATRLPLHITIDEPATQLRGIVNPSEVFSLSEALDAELDAAGAS</sequence>
<evidence type="ECO:0000256" key="3">
    <source>
        <dbReference type="ARBA" id="ARBA00022989"/>
    </source>
</evidence>
<feature type="region of interest" description="Disordered" evidence="5">
    <location>
        <begin position="1"/>
        <end position="25"/>
    </location>
</feature>
<comment type="subcellular location">
    <subcellularLocation>
        <location evidence="1">Membrane</location>
        <topology evidence="1">Multi-pass membrane protein</topology>
    </subcellularLocation>
</comment>
<dbReference type="GO" id="GO:0016020">
    <property type="term" value="C:membrane"/>
    <property type="evidence" value="ECO:0007669"/>
    <property type="project" value="UniProtKB-SubCell"/>
</dbReference>
<keyword evidence="4 6" id="KW-0472">Membrane</keyword>
<dbReference type="PANTHER" id="PTHR11132">
    <property type="entry name" value="SOLUTE CARRIER FAMILY 35"/>
    <property type="match status" value="1"/>
</dbReference>
<feature type="transmembrane region" description="Helical" evidence="6">
    <location>
        <begin position="369"/>
        <end position="387"/>
    </location>
</feature>
<feature type="compositionally biased region" description="Basic and acidic residues" evidence="5">
    <location>
        <begin position="409"/>
        <end position="423"/>
    </location>
</feature>
<dbReference type="Pfam" id="PF03151">
    <property type="entry name" value="TPT"/>
    <property type="match status" value="1"/>
</dbReference>
<keyword evidence="2 6" id="KW-0812">Transmembrane</keyword>
<feature type="region of interest" description="Disordered" evidence="5">
    <location>
        <begin position="398"/>
        <end position="426"/>
    </location>
</feature>
<protein>
    <recommendedName>
        <fullName evidence="7">Sugar phosphate transporter domain-containing protein</fullName>
    </recommendedName>
</protein>
<evidence type="ECO:0000256" key="5">
    <source>
        <dbReference type="SAM" id="MobiDB-lite"/>
    </source>
</evidence>
<feature type="transmembrane region" description="Helical" evidence="6">
    <location>
        <begin position="310"/>
        <end position="328"/>
    </location>
</feature>
<evidence type="ECO:0000259" key="7">
    <source>
        <dbReference type="Pfam" id="PF03151"/>
    </source>
</evidence>
<keyword evidence="3 6" id="KW-1133">Transmembrane helix</keyword>
<dbReference type="InterPro" id="IPR050186">
    <property type="entry name" value="TPT_transporter"/>
</dbReference>
<gene>
    <name evidence="8" type="ORF">PCOL08062_LOCUS10533</name>
</gene>
<feature type="transmembrane region" description="Helical" evidence="6">
    <location>
        <begin position="335"/>
        <end position="363"/>
    </location>
</feature>
<feature type="transmembrane region" description="Helical" evidence="6">
    <location>
        <begin position="85"/>
        <end position="106"/>
    </location>
</feature>
<organism evidence="8">
    <name type="scientific">Prasinoderma coloniale</name>
    <dbReference type="NCBI Taxonomy" id="156133"/>
    <lineage>
        <taxon>Eukaryota</taxon>
        <taxon>Viridiplantae</taxon>
        <taxon>Prasinodermophyta</taxon>
        <taxon>Prasinodermophyceae</taxon>
        <taxon>Prasinodermales</taxon>
        <taxon>Prasinodermaceae</taxon>
        <taxon>Prasinoderma</taxon>
    </lineage>
</organism>
<accession>A0A7R9TXT7</accession>
<dbReference type="InterPro" id="IPR004853">
    <property type="entry name" value="Sugar_P_trans_dom"/>
</dbReference>
<proteinExistence type="predicted"/>
<feature type="transmembrane region" description="Helical" evidence="6">
    <location>
        <begin position="245"/>
        <end position="263"/>
    </location>
</feature>
<feature type="transmembrane region" description="Helical" evidence="6">
    <location>
        <begin position="275"/>
        <end position="298"/>
    </location>
</feature>
<evidence type="ECO:0000256" key="2">
    <source>
        <dbReference type="ARBA" id="ARBA00022692"/>
    </source>
</evidence>
<reference evidence="8" key="1">
    <citation type="submission" date="2021-01" db="EMBL/GenBank/DDBJ databases">
        <authorList>
            <person name="Corre E."/>
            <person name="Pelletier E."/>
            <person name="Niang G."/>
            <person name="Scheremetjew M."/>
            <person name="Finn R."/>
            <person name="Kale V."/>
            <person name="Holt S."/>
            <person name="Cochrane G."/>
            <person name="Meng A."/>
            <person name="Brown T."/>
            <person name="Cohen L."/>
        </authorList>
    </citation>
    <scope>NUCLEOTIDE SEQUENCE</scope>
    <source>
        <strain evidence="8">CCMP1413</strain>
    </source>
</reference>
<feature type="domain" description="Sugar phosphate transporter" evidence="7">
    <location>
        <begin position="92"/>
        <end position="387"/>
    </location>
</feature>
<evidence type="ECO:0000256" key="6">
    <source>
        <dbReference type="SAM" id="Phobius"/>
    </source>
</evidence>
<name>A0A7R9TXT7_9VIRI</name>
<feature type="transmembrane region" description="Helical" evidence="6">
    <location>
        <begin position="118"/>
        <end position="140"/>
    </location>
</feature>
<dbReference type="AlphaFoldDB" id="A0A7R9TXT7"/>
<feature type="transmembrane region" description="Helical" evidence="6">
    <location>
        <begin position="215"/>
        <end position="233"/>
    </location>
</feature>
<evidence type="ECO:0000313" key="8">
    <source>
        <dbReference type="EMBL" id="CAD8248194.1"/>
    </source>
</evidence>
<feature type="compositionally biased region" description="Low complexity" evidence="5">
    <location>
        <begin position="1"/>
        <end position="18"/>
    </location>
</feature>
<evidence type="ECO:0000256" key="1">
    <source>
        <dbReference type="ARBA" id="ARBA00004141"/>
    </source>
</evidence>